<name>A0ABU9CR86_9BURK</name>
<sequence>MKITLPDTTIGNAAVQQVDVGQVKLGPARIGKLSLRGTQLRARMGAAQLRNVRVALTLTFSLKWTAGLVIDAGSLGQIDLTQSGTMDLGKLELGVGLGHVDLPGLADLKLDMADFSVADLEVVVGALKKLKLGAVLAERVKAQGLVTPTQGFQLDGLGLVGASVQGATVDSASLDKVSIARVSGGSVPLAKLTVPGLAFPQVQVPSVTCQKFGSTSEPLVTPLPEADVGVLRAQLTVTTTARFDVDELRLDGIQASASVAEVSLKNVELPFELLDLSLSQIGIERIAVPEMKVS</sequence>
<dbReference type="RefSeq" id="WP_341413010.1">
    <property type="nucleotide sequence ID" value="NZ_JBBUTH010000011.1"/>
</dbReference>
<accession>A0ABU9CR86</accession>
<dbReference type="Proteomes" id="UP001365405">
    <property type="component" value="Unassembled WGS sequence"/>
</dbReference>
<reference evidence="1 2" key="1">
    <citation type="submission" date="2024-04" db="EMBL/GenBank/DDBJ databases">
        <title>Novel species of the genus Ideonella isolated from streams.</title>
        <authorList>
            <person name="Lu H."/>
        </authorList>
    </citation>
    <scope>NUCLEOTIDE SEQUENCE [LARGE SCALE GENOMIC DNA]</scope>
    <source>
        <strain evidence="1 2">DXS22W</strain>
    </source>
</reference>
<proteinExistence type="predicted"/>
<protein>
    <submittedName>
        <fullName evidence="1">Uncharacterized protein</fullName>
    </submittedName>
</protein>
<gene>
    <name evidence="1" type="ORF">AACH10_23640</name>
</gene>
<evidence type="ECO:0000313" key="1">
    <source>
        <dbReference type="EMBL" id="MEK8053269.1"/>
    </source>
</evidence>
<evidence type="ECO:0000313" key="2">
    <source>
        <dbReference type="Proteomes" id="UP001365405"/>
    </source>
</evidence>
<comment type="caution">
    <text evidence="1">The sequence shown here is derived from an EMBL/GenBank/DDBJ whole genome shotgun (WGS) entry which is preliminary data.</text>
</comment>
<organism evidence="1 2">
    <name type="scientific">Pseudaquabacterium inlustre</name>
    <dbReference type="NCBI Taxonomy" id="2984192"/>
    <lineage>
        <taxon>Bacteria</taxon>
        <taxon>Pseudomonadati</taxon>
        <taxon>Pseudomonadota</taxon>
        <taxon>Betaproteobacteria</taxon>
        <taxon>Burkholderiales</taxon>
        <taxon>Sphaerotilaceae</taxon>
        <taxon>Pseudaquabacterium</taxon>
    </lineage>
</organism>
<keyword evidence="2" id="KW-1185">Reference proteome</keyword>
<dbReference type="EMBL" id="JBBUTH010000011">
    <property type="protein sequence ID" value="MEK8053269.1"/>
    <property type="molecule type" value="Genomic_DNA"/>
</dbReference>